<evidence type="ECO:0008006" key="4">
    <source>
        <dbReference type="Google" id="ProtNLM"/>
    </source>
</evidence>
<evidence type="ECO:0000313" key="2">
    <source>
        <dbReference type="EMBL" id="KAK4449008.1"/>
    </source>
</evidence>
<accession>A0AAV9GNT5</accession>
<comment type="caution">
    <text evidence="2">The sequence shown here is derived from an EMBL/GenBank/DDBJ whole genome shotgun (WGS) entry which is preliminary data.</text>
</comment>
<evidence type="ECO:0000313" key="3">
    <source>
        <dbReference type="Proteomes" id="UP001321760"/>
    </source>
</evidence>
<reference evidence="2" key="1">
    <citation type="journal article" date="2023" name="Mol. Phylogenet. Evol.">
        <title>Genome-scale phylogeny and comparative genomics of the fungal order Sordariales.</title>
        <authorList>
            <person name="Hensen N."/>
            <person name="Bonometti L."/>
            <person name="Westerberg I."/>
            <person name="Brannstrom I.O."/>
            <person name="Guillou S."/>
            <person name="Cros-Aarteil S."/>
            <person name="Calhoun S."/>
            <person name="Haridas S."/>
            <person name="Kuo A."/>
            <person name="Mondo S."/>
            <person name="Pangilinan J."/>
            <person name="Riley R."/>
            <person name="LaButti K."/>
            <person name="Andreopoulos B."/>
            <person name="Lipzen A."/>
            <person name="Chen C."/>
            <person name="Yan M."/>
            <person name="Daum C."/>
            <person name="Ng V."/>
            <person name="Clum A."/>
            <person name="Steindorff A."/>
            <person name="Ohm R.A."/>
            <person name="Martin F."/>
            <person name="Silar P."/>
            <person name="Natvig D.O."/>
            <person name="Lalanne C."/>
            <person name="Gautier V."/>
            <person name="Ament-Velasquez S.L."/>
            <person name="Kruys A."/>
            <person name="Hutchinson M.I."/>
            <person name="Powell A.J."/>
            <person name="Barry K."/>
            <person name="Miller A.N."/>
            <person name="Grigoriev I.V."/>
            <person name="Debuchy R."/>
            <person name="Gladieux P."/>
            <person name="Hiltunen Thoren M."/>
            <person name="Johannesson H."/>
        </authorList>
    </citation>
    <scope>NUCLEOTIDE SEQUENCE</scope>
    <source>
        <strain evidence="2">PSN243</strain>
    </source>
</reference>
<organism evidence="2 3">
    <name type="scientific">Podospora aff. communis PSN243</name>
    <dbReference type="NCBI Taxonomy" id="3040156"/>
    <lineage>
        <taxon>Eukaryota</taxon>
        <taxon>Fungi</taxon>
        <taxon>Dikarya</taxon>
        <taxon>Ascomycota</taxon>
        <taxon>Pezizomycotina</taxon>
        <taxon>Sordariomycetes</taxon>
        <taxon>Sordariomycetidae</taxon>
        <taxon>Sordariales</taxon>
        <taxon>Podosporaceae</taxon>
        <taxon>Podospora</taxon>
    </lineage>
</organism>
<dbReference type="Proteomes" id="UP001321760">
    <property type="component" value="Unassembled WGS sequence"/>
</dbReference>
<protein>
    <recommendedName>
        <fullName evidence="4">C3H1-type domain-containing protein</fullName>
    </recommendedName>
</protein>
<evidence type="ECO:0000256" key="1">
    <source>
        <dbReference type="SAM" id="MobiDB-lite"/>
    </source>
</evidence>
<gene>
    <name evidence="2" type="ORF">QBC34DRAFT_101705</name>
</gene>
<keyword evidence="3" id="KW-1185">Reference proteome</keyword>
<reference evidence="2" key="2">
    <citation type="submission" date="2023-05" db="EMBL/GenBank/DDBJ databases">
        <authorList>
            <consortium name="Lawrence Berkeley National Laboratory"/>
            <person name="Steindorff A."/>
            <person name="Hensen N."/>
            <person name="Bonometti L."/>
            <person name="Westerberg I."/>
            <person name="Brannstrom I.O."/>
            <person name="Guillou S."/>
            <person name="Cros-Aarteil S."/>
            <person name="Calhoun S."/>
            <person name="Haridas S."/>
            <person name="Kuo A."/>
            <person name="Mondo S."/>
            <person name="Pangilinan J."/>
            <person name="Riley R."/>
            <person name="Labutti K."/>
            <person name="Andreopoulos B."/>
            <person name="Lipzen A."/>
            <person name="Chen C."/>
            <person name="Yanf M."/>
            <person name="Daum C."/>
            <person name="Ng V."/>
            <person name="Clum A."/>
            <person name="Ohm R."/>
            <person name="Martin F."/>
            <person name="Silar P."/>
            <person name="Natvig D."/>
            <person name="Lalanne C."/>
            <person name="Gautier V."/>
            <person name="Ament-Velasquez S.L."/>
            <person name="Kruys A."/>
            <person name="Hutchinson M.I."/>
            <person name="Powell A.J."/>
            <person name="Barry K."/>
            <person name="Miller A.N."/>
            <person name="Grigoriev I.V."/>
            <person name="Debuchy R."/>
            <person name="Gladieux P."/>
            <person name="Thoren M.H."/>
            <person name="Johannesson H."/>
        </authorList>
    </citation>
    <scope>NUCLEOTIDE SEQUENCE</scope>
    <source>
        <strain evidence="2">PSN243</strain>
    </source>
</reference>
<dbReference type="AlphaFoldDB" id="A0AAV9GNT5"/>
<feature type="compositionally biased region" description="Polar residues" evidence="1">
    <location>
        <begin position="254"/>
        <end position="267"/>
    </location>
</feature>
<feature type="region of interest" description="Disordered" evidence="1">
    <location>
        <begin position="254"/>
        <end position="291"/>
    </location>
</feature>
<name>A0AAV9GNT5_9PEZI</name>
<dbReference type="EMBL" id="MU865940">
    <property type="protein sequence ID" value="KAK4449008.1"/>
    <property type="molecule type" value="Genomic_DNA"/>
</dbReference>
<sequence length="291" mass="31305">MPTSPMSFEADVTNVLSIARSAVRDLSRAPSAFAAGEAAADALVVELQYLQNISQAGGLNQTSLTAHLMPCRQALKSILEVRTKYPLDSFGFGDRLNWNLDKRRFEKDVEELRLGTARLRETVKAIREAGASNQTNPVQTAKPMCPNGSGCRQAGCGLRNDHPHAPTCKDGKDCCVAGCTKFHPKTGHCPNGPACPNFRSGCPKAHPWPRSPPSNAWCPARQSCPGYDGACPMKHPRKAPCKNGSSCWKRQTCSYDHSPQGQAQSQPLAELPAAAPSQGRSWGTAELPATQ</sequence>
<proteinExistence type="predicted"/>